<name>A0ABD3AQS6_9GENT</name>
<comment type="caution">
    <text evidence="1">The sequence shown here is derived from an EMBL/GenBank/DDBJ whole genome shotgun (WGS) entry which is preliminary data.</text>
</comment>
<keyword evidence="2" id="KW-1185">Reference proteome</keyword>
<reference evidence="1 2" key="1">
    <citation type="submission" date="2024-11" db="EMBL/GenBank/DDBJ databases">
        <title>A near-complete genome assembly of Cinchona calisaya.</title>
        <authorList>
            <person name="Lian D.C."/>
            <person name="Zhao X.W."/>
            <person name="Wei L."/>
        </authorList>
    </citation>
    <scope>NUCLEOTIDE SEQUENCE [LARGE SCALE GENOMIC DNA]</scope>
    <source>
        <tissue evidence="1">Nenye</tissue>
    </source>
</reference>
<gene>
    <name evidence="1" type="ORF">ACH5RR_007079</name>
</gene>
<organism evidence="1 2">
    <name type="scientific">Cinchona calisaya</name>
    <dbReference type="NCBI Taxonomy" id="153742"/>
    <lineage>
        <taxon>Eukaryota</taxon>
        <taxon>Viridiplantae</taxon>
        <taxon>Streptophyta</taxon>
        <taxon>Embryophyta</taxon>
        <taxon>Tracheophyta</taxon>
        <taxon>Spermatophyta</taxon>
        <taxon>Magnoliopsida</taxon>
        <taxon>eudicotyledons</taxon>
        <taxon>Gunneridae</taxon>
        <taxon>Pentapetalae</taxon>
        <taxon>asterids</taxon>
        <taxon>lamiids</taxon>
        <taxon>Gentianales</taxon>
        <taxon>Rubiaceae</taxon>
        <taxon>Cinchonoideae</taxon>
        <taxon>Cinchoneae</taxon>
        <taxon>Cinchona</taxon>
    </lineage>
</organism>
<proteinExistence type="predicted"/>
<dbReference type="SUPFAM" id="SSF56219">
    <property type="entry name" value="DNase I-like"/>
    <property type="match status" value="1"/>
</dbReference>
<evidence type="ECO:0000313" key="2">
    <source>
        <dbReference type="Proteomes" id="UP001630127"/>
    </source>
</evidence>
<accession>A0ABD3AQS6</accession>
<dbReference type="Proteomes" id="UP001630127">
    <property type="component" value="Unassembled WGS sequence"/>
</dbReference>
<protein>
    <submittedName>
        <fullName evidence="1">Uncharacterized protein</fullName>
    </submittedName>
</protein>
<dbReference type="Gene3D" id="3.60.10.10">
    <property type="entry name" value="Endonuclease/exonuclease/phosphatase"/>
    <property type="match status" value="1"/>
</dbReference>
<dbReference type="InterPro" id="IPR036691">
    <property type="entry name" value="Endo/exonu/phosph_ase_sf"/>
</dbReference>
<dbReference type="EMBL" id="JBJUIK010000003">
    <property type="protein sequence ID" value="KAL3533558.1"/>
    <property type="molecule type" value="Genomic_DNA"/>
</dbReference>
<evidence type="ECO:0000313" key="1">
    <source>
        <dbReference type="EMBL" id="KAL3533558.1"/>
    </source>
</evidence>
<sequence>MNLSTWNIRGLNDPFKQSEIYKLIINMKISFIGIAETKLRKLNIAHGWCYIHNGDFSGVSRIILCWDANLLNMDCLNVHPQAITCSIDNKETHISFFVTMIYGSNDDDERKLLWENLCGM</sequence>
<dbReference type="AlphaFoldDB" id="A0ABD3AQS6"/>